<protein>
    <submittedName>
        <fullName evidence="1">Uncharacterized protein</fullName>
    </submittedName>
</protein>
<proteinExistence type="predicted"/>
<sequence length="220" mass="23713">MAWVPAEDDGTTWGYSLLNRQDWVYPEEGATQGECQMVAADGRVFEVHYFSGDDVKIELSEEAFAALGQFPRYLRSLGLGRLRKDHSLGLMPPADRIWIQSVHDNATLVVRPAGAEPGFFILGPLGLGALRMARAGMVSVLFFVGTDVLPAPSMRKEARAATKGRAWGGVVACTDAAPDASPTRGTAWDHHGAGGPRVLLEGVDAARVALEQSRQQRSPD</sequence>
<reference evidence="2" key="1">
    <citation type="journal article" date="2019" name="Int. J. Syst. Evol. Microbiol.">
        <title>The Global Catalogue of Microorganisms (GCM) 10K type strain sequencing project: providing services to taxonomists for standard genome sequencing and annotation.</title>
        <authorList>
            <consortium name="The Broad Institute Genomics Platform"/>
            <consortium name="The Broad Institute Genome Sequencing Center for Infectious Disease"/>
            <person name="Wu L."/>
            <person name="Ma J."/>
        </authorList>
    </citation>
    <scope>NUCLEOTIDE SEQUENCE [LARGE SCALE GENOMIC DNA]</scope>
    <source>
        <strain evidence="2">JCM 16378</strain>
    </source>
</reference>
<keyword evidence="2" id="KW-1185">Reference proteome</keyword>
<accession>A0ABP6H5B1</accession>
<organism evidence="1 2">
    <name type="scientific">Pedococcus aerophilus</name>
    <dbReference type="NCBI Taxonomy" id="436356"/>
    <lineage>
        <taxon>Bacteria</taxon>
        <taxon>Bacillati</taxon>
        <taxon>Actinomycetota</taxon>
        <taxon>Actinomycetes</taxon>
        <taxon>Micrococcales</taxon>
        <taxon>Intrasporangiaceae</taxon>
        <taxon>Pedococcus</taxon>
    </lineage>
</organism>
<gene>
    <name evidence="1" type="ORF">GCM10009867_21070</name>
</gene>
<name>A0ABP6H5B1_9MICO</name>
<dbReference type="RefSeq" id="WP_344192911.1">
    <property type="nucleotide sequence ID" value="NZ_BAAARN010000001.1"/>
</dbReference>
<evidence type="ECO:0000313" key="2">
    <source>
        <dbReference type="Proteomes" id="UP001501326"/>
    </source>
</evidence>
<dbReference type="EMBL" id="BAAARN010000001">
    <property type="protein sequence ID" value="GAA2736420.1"/>
    <property type="molecule type" value="Genomic_DNA"/>
</dbReference>
<comment type="caution">
    <text evidence="1">The sequence shown here is derived from an EMBL/GenBank/DDBJ whole genome shotgun (WGS) entry which is preliminary data.</text>
</comment>
<evidence type="ECO:0000313" key="1">
    <source>
        <dbReference type="EMBL" id="GAA2736420.1"/>
    </source>
</evidence>
<dbReference type="Proteomes" id="UP001501326">
    <property type="component" value="Unassembled WGS sequence"/>
</dbReference>